<feature type="domain" description="6-phosphogluconate dehydrogenase NADP-binding" evidence="4">
    <location>
        <begin position="4"/>
        <end position="142"/>
    </location>
</feature>
<dbReference type="Proteomes" id="UP000070134">
    <property type="component" value="Chromosome"/>
</dbReference>
<reference evidence="6 7" key="1">
    <citation type="submission" date="2016-02" db="EMBL/GenBank/DDBJ databases">
        <title>Complete genome of Sinomonas atrocyanea KCTC 3377.</title>
        <authorList>
            <person name="Kim K.M."/>
        </authorList>
    </citation>
    <scope>NUCLEOTIDE SEQUENCE [LARGE SCALE GENOMIC DNA]</scope>
    <source>
        <strain evidence="6 7">KCTC 3377</strain>
    </source>
</reference>
<dbReference type="EMBL" id="CP014518">
    <property type="protein sequence ID" value="AMM31505.1"/>
    <property type="molecule type" value="Genomic_DNA"/>
</dbReference>
<dbReference type="Gene3D" id="3.40.50.720">
    <property type="entry name" value="NAD(P)-binding Rossmann-like Domain"/>
    <property type="match status" value="1"/>
</dbReference>
<dbReference type="Gene3D" id="1.10.1040.10">
    <property type="entry name" value="N-(1-d-carboxylethyl)-l-norvaline Dehydrogenase, domain 2"/>
    <property type="match status" value="1"/>
</dbReference>
<dbReference type="OrthoDB" id="943692at2"/>
<dbReference type="GO" id="GO:0050661">
    <property type="term" value="F:NADP binding"/>
    <property type="evidence" value="ECO:0007669"/>
    <property type="project" value="InterPro"/>
</dbReference>
<dbReference type="SUPFAM" id="SSF51735">
    <property type="entry name" value="NAD(P)-binding Rossmann-fold domains"/>
    <property type="match status" value="1"/>
</dbReference>
<evidence type="ECO:0000256" key="3">
    <source>
        <dbReference type="PIRSR" id="PIRSR000103-1"/>
    </source>
</evidence>
<evidence type="ECO:0008006" key="8">
    <source>
        <dbReference type="Google" id="ProtNLM"/>
    </source>
</evidence>
<evidence type="ECO:0000256" key="1">
    <source>
        <dbReference type="ARBA" id="ARBA00009080"/>
    </source>
</evidence>
<name>A0A126ZYM7_9MICC</name>
<proteinExistence type="inferred from homology"/>
<dbReference type="AlphaFoldDB" id="A0A126ZYM7"/>
<accession>A0A126ZYM7</accession>
<evidence type="ECO:0000313" key="7">
    <source>
        <dbReference type="Proteomes" id="UP000070134"/>
    </source>
</evidence>
<keyword evidence="7" id="KW-1185">Reference proteome</keyword>
<dbReference type="InterPro" id="IPR008927">
    <property type="entry name" value="6-PGluconate_DH-like_C_sf"/>
</dbReference>
<feature type="domain" description="Phosphogluconate dehydrogenase NAD-binding putative C-terminal" evidence="5">
    <location>
        <begin position="180"/>
        <end position="247"/>
    </location>
</feature>
<dbReference type="Pfam" id="PF03446">
    <property type="entry name" value="NAD_binding_2"/>
    <property type="match status" value="1"/>
</dbReference>
<protein>
    <recommendedName>
        <fullName evidence="8">Phosphogluconate dehydrogenase</fullName>
    </recommendedName>
</protein>
<dbReference type="InterPro" id="IPR015814">
    <property type="entry name" value="Pgluconate_DH_NAD-bd_C"/>
</dbReference>
<organism evidence="6 7">
    <name type="scientific">Sinomonas atrocyanea</name>
    <dbReference type="NCBI Taxonomy" id="37927"/>
    <lineage>
        <taxon>Bacteria</taxon>
        <taxon>Bacillati</taxon>
        <taxon>Actinomycetota</taxon>
        <taxon>Actinomycetes</taxon>
        <taxon>Micrococcales</taxon>
        <taxon>Micrococcaceae</taxon>
        <taxon>Sinomonas</taxon>
    </lineage>
</organism>
<dbReference type="GO" id="GO:0016491">
    <property type="term" value="F:oxidoreductase activity"/>
    <property type="evidence" value="ECO:0007669"/>
    <property type="project" value="UniProtKB-KW"/>
</dbReference>
<dbReference type="STRING" id="37927.SA2016_0817"/>
<dbReference type="KEGG" id="satk:SA2016_0817"/>
<dbReference type="SUPFAM" id="SSF48179">
    <property type="entry name" value="6-phosphogluconate dehydrogenase C-terminal domain-like"/>
    <property type="match status" value="1"/>
</dbReference>
<evidence type="ECO:0000259" key="4">
    <source>
        <dbReference type="Pfam" id="PF03446"/>
    </source>
</evidence>
<evidence type="ECO:0000259" key="5">
    <source>
        <dbReference type="Pfam" id="PF09130"/>
    </source>
</evidence>
<comment type="similarity">
    <text evidence="1">Belongs to the HIBADH-related family.</text>
</comment>
<evidence type="ECO:0000256" key="2">
    <source>
        <dbReference type="ARBA" id="ARBA00023002"/>
    </source>
</evidence>
<dbReference type="PATRIC" id="fig|37927.3.peg.839"/>
<feature type="active site" evidence="3">
    <location>
        <position position="158"/>
    </location>
</feature>
<keyword evidence="2" id="KW-0560">Oxidoreductase</keyword>
<gene>
    <name evidence="6" type="ORF">SA2016_0817</name>
</gene>
<dbReference type="InterPro" id="IPR013328">
    <property type="entry name" value="6PGD_dom2"/>
</dbReference>
<dbReference type="PIRSF" id="PIRSF000103">
    <property type="entry name" value="HIBADH"/>
    <property type="match status" value="1"/>
</dbReference>
<evidence type="ECO:0000313" key="6">
    <source>
        <dbReference type="EMBL" id="AMM31505.1"/>
    </source>
</evidence>
<dbReference type="RefSeq" id="WP_066495557.1">
    <property type="nucleotide sequence ID" value="NZ_BJMO01000036.1"/>
</dbReference>
<dbReference type="Pfam" id="PF09130">
    <property type="entry name" value="DUF1932"/>
    <property type="match status" value="1"/>
</dbReference>
<dbReference type="InterPro" id="IPR036291">
    <property type="entry name" value="NAD(P)-bd_dom_sf"/>
</dbReference>
<sequence length="257" mass="25848">MRCTVIGLGEAGRIYARALQGLGHDVLGYDVAPIPTPGLPRAASMAEAVGQADAVIVMTTARASLPVARDAAPHLSPGTLYADFTSAAPGAKLALEDALPAGAVAADVAILGPVISLGASTPLMAAGPGADRTADLLRPIGAPVEVVHGALGDAMAHKLLRSIVMKGLAAVVCEAVEAGRRAGYEDWVRGQIAAELSGDGQSTIDRFITGSAKHASRRAEEMAAVADYCQALGAPSHMSAAARDSLRGLAGSALESA</sequence>
<dbReference type="InterPro" id="IPR006115">
    <property type="entry name" value="6PGDH_NADP-bd"/>
</dbReference>
<dbReference type="InterPro" id="IPR015815">
    <property type="entry name" value="HIBADH-related"/>
</dbReference>